<name>A0A2A3EJT7_APICC</name>
<evidence type="ECO:0000256" key="1">
    <source>
        <dbReference type="ARBA" id="ARBA00022614"/>
    </source>
</evidence>
<evidence type="ECO:0000256" key="3">
    <source>
        <dbReference type="SAM" id="Phobius"/>
    </source>
</evidence>
<evidence type="ECO:0000313" key="4">
    <source>
        <dbReference type="EMBL" id="PBC31446.1"/>
    </source>
</evidence>
<dbReference type="SMART" id="SM00369">
    <property type="entry name" value="LRR_TYP"/>
    <property type="match status" value="4"/>
</dbReference>
<dbReference type="STRING" id="94128.A0A2A3EJT7"/>
<keyword evidence="5" id="KW-1185">Reference proteome</keyword>
<keyword evidence="3" id="KW-0472">Membrane</keyword>
<dbReference type="EMBL" id="KZ288232">
    <property type="protein sequence ID" value="PBC31446.1"/>
    <property type="molecule type" value="Genomic_DNA"/>
</dbReference>
<evidence type="ECO:0000256" key="2">
    <source>
        <dbReference type="ARBA" id="ARBA00022737"/>
    </source>
</evidence>
<feature type="transmembrane region" description="Helical" evidence="3">
    <location>
        <begin position="341"/>
        <end position="366"/>
    </location>
</feature>
<reference evidence="4 5" key="1">
    <citation type="submission" date="2014-07" db="EMBL/GenBank/DDBJ databases">
        <title>Genomic and transcriptomic analysis on Apis cerana provide comprehensive insights into honey bee biology.</title>
        <authorList>
            <person name="Diao Q."/>
            <person name="Sun L."/>
            <person name="Zheng H."/>
            <person name="Zheng H."/>
            <person name="Xu S."/>
            <person name="Wang S."/>
            <person name="Zeng Z."/>
            <person name="Hu F."/>
            <person name="Su S."/>
            <person name="Wu J."/>
        </authorList>
    </citation>
    <scope>NUCLEOTIDE SEQUENCE [LARGE SCALE GENOMIC DNA]</scope>
    <source>
        <tissue evidence="4">Pupae without intestine</tissue>
    </source>
</reference>
<keyword evidence="1" id="KW-0433">Leucine-rich repeat</keyword>
<keyword evidence="3" id="KW-1133">Transmembrane helix</keyword>
<dbReference type="InterPro" id="IPR003591">
    <property type="entry name" value="Leu-rich_rpt_typical-subtyp"/>
</dbReference>
<protein>
    <submittedName>
        <fullName evidence="4">Immunoglobulin superfamily member</fullName>
    </submittedName>
</protein>
<dbReference type="Gene3D" id="3.80.10.10">
    <property type="entry name" value="Ribonuclease Inhibitor"/>
    <property type="match status" value="2"/>
</dbReference>
<dbReference type="PANTHER" id="PTHR24366:SF96">
    <property type="entry name" value="LEUCINE RICH REPEAT CONTAINING 53"/>
    <property type="match status" value="1"/>
</dbReference>
<proteinExistence type="predicted"/>
<dbReference type="SUPFAM" id="SSF52058">
    <property type="entry name" value="L domain-like"/>
    <property type="match status" value="1"/>
</dbReference>
<keyword evidence="2" id="KW-0677">Repeat</keyword>
<dbReference type="InterPro" id="IPR001611">
    <property type="entry name" value="Leu-rich_rpt"/>
</dbReference>
<evidence type="ECO:0000313" key="5">
    <source>
        <dbReference type="Proteomes" id="UP000242457"/>
    </source>
</evidence>
<dbReference type="PROSITE" id="PS51450">
    <property type="entry name" value="LRR"/>
    <property type="match status" value="1"/>
</dbReference>
<accession>A0A2A3EJT7</accession>
<dbReference type="Pfam" id="PF00560">
    <property type="entry name" value="LRR_1"/>
    <property type="match status" value="1"/>
</dbReference>
<dbReference type="OrthoDB" id="4691307at2759"/>
<dbReference type="PANTHER" id="PTHR24366">
    <property type="entry name" value="IG(IMMUNOGLOBULIN) AND LRR(LEUCINE RICH REPEAT) DOMAINS"/>
    <property type="match status" value="1"/>
</dbReference>
<dbReference type="InterPro" id="IPR032675">
    <property type="entry name" value="LRR_dom_sf"/>
</dbReference>
<dbReference type="Pfam" id="PF13855">
    <property type="entry name" value="LRR_8"/>
    <property type="match status" value="2"/>
</dbReference>
<organism evidence="4 5">
    <name type="scientific">Apis cerana cerana</name>
    <name type="common">Oriental honeybee</name>
    <dbReference type="NCBI Taxonomy" id="94128"/>
    <lineage>
        <taxon>Eukaryota</taxon>
        <taxon>Metazoa</taxon>
        <taxon>Ecdysozoa</taxon>
        <taxon>Arthropoda</taxon>
        <taxon>Hexapoda</taxon>
        <taxon>Insecta</taxon>
        <taxon>Pterygota</taxon>
        <taxon>Neoptera</taxon>
        <taxon>Endopterygota</taxon>
        <taxon>Hymenoptera</taxon>
        <taxon>Apocrita</taxon>
        <taxon>Aculeata</taxon>
        <taxon>Apoidea</taxon>
        <taxon>Anthophila</taxon>
        <taxon>Apidae</taxon>
        <taxon>Apis</taxon>
    </lineage>
</organism>
<sequence length="452" mass="52190">MFMVQLSVEGGHFTSAEKVGDDTRRVKYLRIALQLQGMCRKEPHLQSYFQVLAQYSQQCSSFCICDTWNSLKRASCVGRHLYNIDAGAPNNVQALDLSDNVISFLNSFELKNAELTKLQYLNLSKNAISEINLNAFDGLTNLIVLDLSKNRLHYILDEIFEKNKNLRILKLSNNNFNSHIPKLRSFSLMELTLDSCRISHLPLDIFNGLTHIRRLDLSNNLMIQMSKTVVQRLHFLKKLSLEGNPWSCNNVLHDLQIYLKYKNIEFNEICGKKNNSQKFEKMILLPVTLRNYHHSAIMNTSTKKIKSITKYNISNILNNKNLSICEQMINQTHIINSTDKFVSYCFLCLGFIAGISSGLIISYIWLSRKYSYNPRYWYRGQLHDDLIVSQRMSLLNSFSQGRTDSNGSLIESCPGTPPPPYRDVILRPTLYCYPSVVSNLNNNDTRYRERYT</sequence>
<gene>
    <name evidence="4" type="ORF">APICC_08632</name>
</gene>
<dbReference type="Proteomes" id="UP000242457">
    <property type="component" value="Unassembled WGS sequence"/>
</dbReference>
<keyword evidence="3" id="KW-0812">Transmembrane</keyword>
<dbReference type="AlphaFoldDB" id="A0A2A3EJT7"/>